<keyword evidence="1" id="KW-0472">Membrane</keyword>
<dbReference type="Proteomes" id="UP001304515">
    <property type="component" value="Chromosome"/>
</dbReference>
<evidence type="ECO:0000256" key="1">
    <source>
        <dbReference type="SAM" id="Phobius"/>
    </source>
</evidence>
<reference evidence="2 4" key="1">
    <citation type="submission" date="2023-09" db="EMBL/GenBank/DDBJ databases">
        <title>Flavobacterium sp. a novel bacteria isolate from Pepper rhizosphere.</title>
        <authorList>
            <person name="Peng Y."/>
            <person name="Lee J."/>
        </authorList>
    </citation>
    <scope>NUCLEOTIDE SEQUENCE</scope>
    <source>
        <strain evidence="2">PMR2A8</strain>
        <strain evidence="3 4">PMTSA4</strain>
    </source>
</reference>
<keyword evidence="4" id="KW-1185">Reference proteome</keyword>
<accession>A0AA96F148</accession>
<dbReference type="KEGG" id="fcj:RN605_08120"/>
<accession>A0AA96J9L2</accession>
<proteinExistence type="predicted"/>
<dbReference type="RefSeq" id="WP_313324062.1">
    <property type="nucleotide sequence ID" value="NZ_CP134878.1"/>
</dbReference>
<feature type="transmembrane region" description="Helical" evidence="1">
    <location>
        <begin position="7"/>
        <end position="26"/>
    </location>
</feature>
<protein>
    <submittedName>
        <fullName evidence="2">Uncharacterized protein</fullName>
    </submittedName>
</protein>
<evidence type="ECO:0000313" key="4">
    <source>
        <dbReference type="Proteomes" id="UP001304515"/>
    </source>
</evidence>
<keyword evidence="1" id="KW-1133">Transmembrane helix</keyword>
<evidence type="ECO:0000313" key="2">
    <source>
        <dbReference type="EMBL" id="WNM19265.1"/>
    </source>
</evidence>
<dbReference type="AlphaFoldDB" id="A0AA96F148"/>
<sequence>MKYLKRILGLPFFLMLNIIGIIFHLFKISKLFILYGGEAMAYDKKTTPKMIADIYYKLEKKASKKKVCSNDNLQCADYKTACENCLIAFYNYKMINHKK</sequence>
<name>A0AA96F148_9FLAO</name>
<organism evidence="2">
    <name type="scientific">Flavobacterium capsici</name>
    <dbReference type="NCBI Taxonomy" id="3075618"/>
    <lineage>
        <taxon>Bacteria</taxon>
        <taxon>Pseudomonadati</taxon>
        <taxon>Bacteroidota</taxon>
        <taxon>Flavobacteriia</taxon>
        <taxon>Flavobacteriales</taxon>
        <taxon>Flavobacteriaceae</taxon>
        <taxon>Flavobacterium</taxon>
    </lineage>
</organism>
<evidence type="ECO:0000313" key="3">
    <source>
        <dbReference type="EMBL" id="WNM20654.1"/>
    </source>
</evidence>
<dbReference type="EMBL" id="CP134878">
    <property type="protein sequence ID" value="WNM19265.1"/>
    <property type="molecule type" value="Genomic_DNA"/>
</dbReference>
<dbReference type="EMBL" id="CP134890">
    <property type="protein sequence ID" value="WNM20654.1"/>
    <property type="molecule type" value="Genomic_DNA"/>
</dbReference>
<gene>
    <name evidence="3" type="ORF">RN605_08120</name>
    <name evidence="2" type="ORF">RN608_00950</name>
</gene>
<keyword evidence="1" id="KW-0812">Transmembrane</keyword>